<dbReference type="GO" id="GO:0004673">
    <property type="term" value="F:protein histidine kinase activity"/>
    <property type="evidence" value="ECO:0007669"/>
    <property type="project" value="UniProtKB-EC"/>
</dbReference>
<comment type="catalytic activity">
    <reaction evidence="1">
        <text>ATP + protein L-histidine = ADP + protein N-phospho-L-histidine.</text>
        <dbReference type="EC" id="2.7.13.3"/>
    </reaction>
</comment>
<dbReference type="Gene3D" id="3.30.565.10">
    <property type="entry name" value="Histidine kinase-like ATPase, C-terminal domain"/>
    <property type="match status" value="1"/>
</dbReference>
<comment type="caution">
    <text evidence="14">The sequence shown here is derived from an EMBL/GenBank/DDBJ whole genome shotgun (WGS) entry which is preliminary data.</text>
</comment>
<keyword evidence="15" id="KW-1185">Reference proteome</keyword>
<reference evidence="14 15" key="1">
    <citation type="journal article" date="2019" name="Int. J. Syst. Evol. Microbiol.">
        <title>The Global Catalogue of Microorganisms (GCM) 10K type strain sequencing project: providing services to taxonomists for standard genome sequencing and annotation.</title>
        <authorList>
            <consortium name="The Broad Institute Genomics Platform"/>
            <consortium name="The Broad Institute Genome Sequencing Center for Infectious Disease"/>
            <person name="Wu L."/>
            <person name="Ma J."/>
        </authorList>
    </citation>
    <scope>NUCLEOTIDE SEQUENCE [LARGE SCALE GENOMIC DNA]</scope>
    <source>
        <strain evidence="14 15">CGMCC 1.12554</strain>
    </source>
</reference>
<dbReference type="GO" id="GO:0005524">
    <property type="term" value="F:ATP binding"/>
    <property type="evidence" value="ECO:0007669"/>
    <property type="project" value="UniProtKB-KW"/>
</dbReference>
<sequence>MSREGPDDGDGDGDEGRGDRYRHLIEHVQDAVVEFDLVDGEPIVSSVNRSFVDVFGYDADEIRGEPLNEWVVPEWKLEEARALDANTSSGEVNYREVTRETAAGLREFLYRGIPYEDGAGSGGFAVYTDLTEISRNERRLKVLNRILRHNLRNNANVVAGHTTRLLAELDGPDAETTESAATVERAAHELERLAEEAGHIHRILRRPTDEDADVDIASLARAVADDYRTRSPGAAIEVAVAEGETVRADDRLRYAIDSLVDNAIEHNPSASPRVRIRLNEPDDGADATAAEWAVLHVEDDGPRIPPNERDVIRDGEAITPTHHGSGLGLWLTELTVEAFGGELAFDASDDLGGNDVSIRLRRR</sequence>
<evidence type="ECO:0000256" key="2">
    <source>
        <dbReference type="ARBA" id="ARBA00004141"/>
    </source>
</evidence>
<dbReference type="PROSITE" id="PS50112">
    <property type="entry name" value="PAS"/>
    <property type="match status" value="1"/>
</dbReference>
<evidence type="ECO:0000259" key="13">
    <source>
        <dbReference type="PROSITE" id="PS50112"/>
    </source>
</evidence>
<dbReference type="EC" id="2.7.13.3" evidence="3"/>
<dbReference type="AlphaFoldDB" id="A0ABD6AKW8"/>
<evidence type="ECO:0000256" key="10">
    <source>
        <dbReference type="ARBA" id="ARBA00023012"/>
    </source>
</evidence>
<keyword evidence="8 14" id="KW-0067">ATP-binding</keyword>
<evidence type="ECO:0000256" key="4">
    <source>
        <dbReference type="ARBA" id="ARBA00022679"/>
    </source>
</evidence>
<dbReference type="InterPro" id="IPR000014">
    <property type="entry name" value="PAS"/>
</dbReference>
<dbReference type="EMBL" id="JBHTBL010000005">
    <property type="protein sequence ID" value="MFC7324662.1"/>
    <property type="molecule type" value="Genomic_DNA"/>
</dbReference>
<dbReference type="SUPFAM" id="SSF55874">
    <property type="entry name" value="ATPase domain of HSP90 chaperone/DNA topoisomerase II/histidine kinase"/>
    <property type="match status" value="1"/>
</dbReference>
<protein>
    <recommendedName>
        <fullName evidence="3">histidine kinase</fullName>
        <ecNumber evidence="3">2.7.13.3</ecNumber>
    </recommendedName>
</protein>
<dbReference type="PROSITE" id="PS50109">
    <property type="entry name" value="HIS_KIN"/>
    <property type="match status" value="1"/>
</dbReference>
<dbReference type="GO" id="GO:0000160">
    <property type="term" value="P:phosphorelay signal transduction system"/>
    <property type="evidence" value="ECO:0007669"/>
    <property type="project" value="UniProtKB-KW"/>
</dbReference>
<keyword evidence="10" id="KW-0902">Two-component regulatory system</keyword>
<evidence type="ECO:0000256" key="7">
    <source>
        <dbReference type="ARBA" id="ARBA00022777"/>
    </source>
</evidence>
<evidence type="ECO:0000259" key="12">
    <source>
        <dbReference type="PROSITE" id="PS50109"/>
    </source>
</evidence>
<dbReference type="SUPFAM" id="SSF55785">
    <property type="entry name" value="PYP-like sensor domain (PAS domain)"/>
    <property type="match status" value="1"/>
</dbReference>
<evidence type="ECO:0000256" key="3">
    <source>
        <dbReference type="ARBA" id="ARBA00012438"/>
    </source>
</evidence>
<dbReference type="NCBIfam" id="TIGR00229">
    <property type="entry name" value="sensory_box"/>
    <property type="match status" value="1"/>
</dbReference>
<dbReference type="InterPro" id="IPR003594">
    <property type="entry name" value="HATPase_dom"/>
</dbReference>
<feature type="domain" description="PAS" evidence="13">
    <location>
        <begin position="17"/>
        <end position="74"/>
    </location>
</feature>
<dbReference type="InterPro" id="IPR005467">
    <property type="entry name" value="His_kinase_dom"/>
</dbReference>
<dbReference type="GO" id="GO:0016020">
    <property type="term" value="C:membrane"/>
    <property type="evidence" value="ECO:0007669"/>
    <property type="project" value="UniProtKB-SubCell"/>
</dbReference>
<dbReference type="Pfam" id="PF13188">
    <property type="entry name" value="PAS_8"/>
    <property type="match status" value="1"/>
</dbReference>
<dbReference type="CDD" id="cd00130">
    <property type="entry name" value="PAS"/>
    <property type="match status" value="1"/>
</dbReference>
<evidence type="ECO:0000256" key="9">
    <source>
        <dbReference type="ARBA" id="ARBA00022989"/>
    </source>
</evidence>
<dbReference type="PANTHER" id="PTHR42878:SF7">
    <property type="entry name" value="SENSOR HISTIDINE KINASE GLRK"/>
    <property type="match status" value="1"/>
</dbReference>
<dbReference type="PANTHER" id="PTHR42878">
    <property type="entry name" value="TWO-COMPONENT HISTIDINE KINASE"/>
    <property type="match status" value="1"/>
</dbReference>
<keyword evidence="6" id="KW-0547">Nucleotide-binding</keyword>
<evidence type="ECO:0000256" key="5">
    <source>
        <dbReference type="ARBA" id="ARBA00022692"/>
    </source>
</evidence>
<dbReference type="InterPro" id="IPR035965">
    <property type="entry name" value="PAS-like_dom_sf"/>
</dbReference>
<dbReference type="SMART" id="SM00091">
    <property type="entry name" value="PAS"/>
    <property type="match status" value="1"/>
</dbReference>
<keyword evidence="11" id="KW-0472">Membrane</keyword>
<evidence type="ECO:0000313" key="14">
    <source>
        <dbReference type="EMBL" id="MFC7324662.1"/>
    </source>
</evidence>
<dbReference type="Proteomes" id="UP001596545">
    <property type="component" value="Unassembled WGS sequence"/>
</dbReference>
<feature type="domain" description="Histidine kinase" evidence="12">
    <location>
        <begin position="146"/>
        <end position="363"/>
    </location>
</feature>
<comment type="subcellular location">
    <subcellularLocation>
        <location evidence="2">Membrane</location>
        <topology evidence="2">Multi-pass membrane protein</topology>
    </subcellularLocation>
</comment>
<keyword evidence="9" id="KW-1133">Transmembrane helix</keyword>
<evidence type="ECO:0000256" key="11">
    <source>
        <dbReference type="ARBA" id="ARBA00023136"/>
    </source>
</evidence>
<name>A0ABD6AKW8_9EURY</name>
<dbReference type="Pfam" id="PF02518">
    <property type="entry name" value="HATPase_c"/>
    <property type="match status" value="1"/>
</dbReference>
<dbReference type="InterPro" id="IPR050351">
    <property type="entry name" value="BphY/WalK/GraS-like"/>
</dbReference>
<proteinExistence type="predicted"/>
<evidence type="ECO:0000313" key="15">
    <source>
        <dbReference type="Proteomes" id="UP001596545"/>
    </source>
</evidence>
<evidence type="ECO:0000256" key="6">
    <source>
        <dbReference type="ARBA" id="ARBA00022741"/>
    </source>
</evidence>
<dbReference type="SMART" id="SM00387">
    <property type="entry name" value="HATPase_c"/>
    <property type="match status" value="1"/>
</dbReference>
<keyword evidence="7" id="KW-0418">Kinase</keyword>
<accession>A0ABD6AKW8</accession>
<dbReference type="Gene3D" id="3.30.450.20">
    <property type="entry name" value="PAS domain"/>
    <property type="match status" value="1"/>
</dbReference>
<keyword evidence="5" id="KW-0812">Transmembrane</keyword>
<dbReference type="RefSeq" id="WP_256408948.1">
    <property type="nucleotide sequence ID" value="NZ_JANHDN010000004.1"/>
</dbReference>
<evidence type="ECO:0000256" key="8">
    <source>
        <dbReference type="ARBA" id="ARBA00022840"/>
    </source>
</evidence>
<organism evidence="14 15">
    <name type="scientific">Halorubrum rutilum</name>
    <dbReference type="NCBI Taxonomy" id="1364933"/>
    <lineage>
        <taxon>Archaea</taxon>
        <taxon>Methanobacteriati</taxon>
        <taxon>Methanobacteriota</taxon>
        <taxon>Stenosarchaea group</taxon>
        <taxon>Halobacteria</taxon>
        <taxon>Halobacteriales</taxon>
        <taxon>Haloferacaceae</taxon>
        <taxon>Halorubrum</taxon>
    </lineage>
</organism>
<evidence type="ECO:0000256" key="1">
    <source>
        <dbReference type="ARBA" id="ARBA00000085"/>
    </source>
</evidence>
<dbReference type="InterPro" id="IPR036890">
    <property type="entry name" value="HATPase_C_sf"/>
</dbReference>
<keyword evidence="4" id="KW-0808">Transferase</keyword>
<gene>
    <name evidence="14" type="ORF">ACFQMF_08725</name>
</gene>